<comment type="caution">
    <text evidence="3">The sequence shown here is derived from an EMBL/GenBank/DDBJ whole genome shotgun (WGS) entry which is preliminary data.</text>
</comment>
<evidence type="ECO:0008006" key="5">
    <source>
        <dbReference type="Google" id="ProtNLM"/>
    </source>
</evidence>
<dbReference type="Proteomes" id="UP000664167">
    <property type="component" value="Unassembled WGS sequence"/>
</dbReference>
<dbReference type="Gene3D" id="3.50.50.60">
    <property type="entry name" value="FAD/NAD(P)-binding domain"/>
    <property type="match status" value="1"/>
</dbReference>
<name>A0A939FFN9_9ACTN</name>
<dbReference type="RefSeq" id="WP_206970081.1">
    <property type="nucleotide sequence ID" value="NZ_JAFLRJ010001427.1"/>
</dbReference>
<reference evidence="3" key="1">
    <citation type="submission" date="2021-03" db="EMBL/GenBank/DDBJ databases">
        <title>Streptomyces poriferae sp. nov., a novel marine sponge-derived Actinobacteria species with anti-MRSA activity.</title>
        <authorList>
            <person name="Sandoval-Powers M."/>
            <person name="Kralova S."/>
            <person name="Nguyen G.-S."/>
            <person name="Fawwal D."/>
            <person name="Degnes K."/>
            <person name="Klinkenberg G."/>
            <person name="Sletta H."/>
            <person name="Wentzel A."/>
            <person name="Liles M.R."/>
        </authorList>
    </citation>
    <scope>NUCLEOTIDE SEQUENCE</scope>
    <source>
        <strain evidence="3">DSM 41794</strain>
    </source>
</reference>
<dbReference type="GO" id="GO:0016491">
    <property type="term" value="F:oxidoreductase activity"/>
    <property type="evidence" value="ECO:0007669"/>
    <property type="project" value="UniProtKB-KW"/>
</dbReference>
<dbReference type="PANTHER" id="PTHR43747:SF5">
    <property type="entry name" value="FAD-BINDING DOMAIN-CONTAINING PROTEIN"/>
    <property type="match status" value="1"/>
</dbReference>
<organism evidence="3 4">
    <name type="scientific">Streptomyces beijiangensis</name>
    <dbReference type="NCBI Taxonomy" id="163361"/>
    <lineage>
        <taxon>Bacteria</taxon>
        <taxon>Bacillati</taxon>
        <taxon>Actinomycetota</taxon>
        <taxon>Actinomycetes</taxon>
        <taxon>Kitasatosporales</taxon>
        <taxon>Streptomycetaceae</taxon>
        <taxon>Streptomyces</taxon>
    </lineage>
</organism>
<dbReference type="InterPro" id="IPR036188">
    <property type="entry name" value="FAD/NAD-bd_sf"/>
</dbReference>
<keyword evidence="1" id="KW-0560">Oxidoreductase</keyword>
<evidence type="ECO:0000256" key="1">
    <source>
        <dbReference type="ARBA" id="ARBA00023002"/>
    </source>
</evidence>
<dbReference type="SUPFAM" id="SSF51905">
    <property type="entry name" value="FAD/NAD(P)-binding domain"/>
    <property type="match status" value="1"/>
</dbReference>
<comment type="similarity">
    <text evidence="2">Belongs to the flavin-dependent halogenase family. Bacterial tryptophan halogenase subfamily.</text>
</comment>
<dbReference type="AlphaFoldDB" id="A0A939FFN9"/>
<dbReference type="InterPro" id="IPR050816">
    <property type="entry name" value="Flavin-dep_Halogenase_NPB"/>
</dbReference>
<accession>A0A939FFN9</accession>
<sequence>LKDHPEITFVDRGLVKDIQLGEGTDDHKVTWRSRDGKASGTVRSRWVIDCSGRARLLVKKFGHDVPLDDGFSTSAVWGQFSGCTDDIFDERWNYTFPDGEVTRRDLDTIHLWGDGYWIWLIRLTGQRISVGVSFNRNRPPAEGNLRQVFWDVIRRYPLLNFLTEENQLDFAAYRNVQHISDTYVAARRYAIAGDAASIIDAYYSQGVSLALVTSWHAANIVERHLREHVLD</sequence>
<evidence type="ECO:0000256" key="2">
    <source>
        <dbReference type="ARBA" id="ARBA00038396"/>
    </source>
</evidence>
<evidence type="ECO:0000313" key="3">
    <source>
        <dbReference type="EMBL" id="MBO0518260.1"/>
    </source>
</evidence>
<gene>
    <name evidence="3" type="ORF">J0695_42120</name>
</gene>
<proteinExistence type="inferred from homology"/>
<feature type="non-terminal residue" evidence="3">
    <location>
        <position position="231"/>
    </location>
</feature>
<evidence type="ECO:0000313" key="4">
    <source>
        <dbReference type="Proteomes" id="UP000664167"/>
    </source>
</evidence>
<keyword evidence="4" id="KW-1185">Reference proteome</keyword>
<dbReference type="EMBL" id="JAFLRJ010001427">
    <property type="protein sequence ID" value="MBO0518260.1"/>
    <property type="molecule type" value="Genomic_DNA"/>
</dbReference>
<feature type="non-terminal residue" evidence="3">
    <location>
        <position position="1"/>
    </location>
</feature>
<protein>
    <recommendedName>
        <fullName evidence="5">Halogenase</fullName>
    </recommendedName>
</protein>
<dbReference type="PANTHER" id="PTHR43747">
    <property type="entry name" value="FAD-BINDING PROTEIN"/>
    <property type="match status" value="1"/>
</dbReference>